<dbReference type="Pfam" id="PF02882">
    <property type="entry name" value="THF_DHG_CYH_C"/>
    <property type="match status" value="1"/>
</dbReference>
<organism evidence="11">
    <name type="scientific">Naegleria gruberi</name>
    <name type="common">Amoeba</name>
    <dbReference type="NCBI Taxonomy" id="5762"/>
    <lineage>
        <taxon>Eukaryota</taxon>
        <taxon>Discoba</taxon>
        <taxon>Heterolobosea</taxon>
        <taxon>Tetramitia</taxon>
        <taxon>Eutetramitia</taxon>
        <taxon>Vahlkampfiidae</taxon>
        <taxon>Naegleria</taxon>
    </lineage>
</organism>
<dbReference type="HAMAP" id="MF_01576">
    <property type="entry name" value="THF_DHG_CYH"/>
    <property type="match status" value="1"/>
</dbReference>
<evidence type="ECO:0000256" key="6">
    <source>
        <dbReference type="ARBA" id="ARBA00023002"/>
    </source>
</evidence>
<protein>
    <submittedName>
        <fullName evidence="10">Predicted protein</fullName>
    </submittedName>
</protein>
<evidence type="ECO:0000259" key="9">
    <source>
        <dbReference type="Pfam" id="PF02882"/>
    </source>
</evidence>
<evidence type="ECO:0000256" key="2">
    <source>
        <dbReference type="ARBA" id="ARBA00011738"/>
    </source>
</evidence>
<evidence type="ECO:0000259" key="8">
    <source>
        <dbReference type="Pfam" id="PF00763"/>
    </source>
</evidence>
<dbReference type="InParanoid" id="D2W298"/>
<evidence type="ECO:0000256" key="3">
    <source>
        <dbReference type="ARBA" id="ARBA00022563"/>
    </source>
</evidence>
<sequence length="319" mass="35176">MDEENQPHKFVLINGLEIAAEIKEEIKRDIERIVEKQKGGQVRRPGLAVVMVGSRKDSLTYVQRKQEACAELGIESFKTHFEDDQSVTDEDVIKTIQQYNADDRVHGILVQLPLPSHLNEEKILESISPAKDVDGLTQFSFGLISMKGRKLVDGINFVPCTPLGIMEMIRRTAQKLNMNLEGLDSVVVGASNIVGIPTALVLLNQLQTSVQLLHIKSQNIPEKISKADILVVCCGCAEIIKPEWIKKGAIVIDVGLTPVEDKTQERGFRLVGDVLFDDNLKKRASAATPVPGGVGPVTIASLMKNTYHSFLSKNPDLHL</sequence>
<dbReference type="KEGG" id="ngr:NAEGRDRAFT_61013"/>
<accession>D2W298</accession>
<dbReference type="Gene3D" id="3.40.50.720">
    <property type="entry name" value="NAD(P)-binding Rossmann-like Domain"/>
    <property type="match status" value="1"/>
</dbReference>
<dbReference type="InterPro" id="IPR036291">
    <property type="entry name" value="NAD(P)-bd_dom_sf"/>
</dbReference>
<dbReference type="FunFam" id="3.40.50.720:FF:000006">
    <property type="entry name" value="Bifunctional protein FolD"/>
    <property type="match status" value="1"/>
</dbReference>
<name>D2W298_NAEGR</name>
<dbReference type="FunFam" id="3.40.50.10860:FF:000005">
    <property type="entry name" value="C-1-tetrahydrofolate synthase, cytoplasmic, putative"/>
    <property type="match status" value="1"/>
</dbReference>
<dbReference type="PANTHER" id="PTHR48099">
    <property type="entry name" value="C-1-TETRAHYDROFOLATE SYNTHASE, CYTOPLASMIC-RELATED"/>
    <property type="match status" value="1"/>
</dbReference>
<reference evidence="10 11" key="1">
    <citation type="journal article" date="2010" name="Cell">
        <title>The genome of Naegleria gruberi illuminates early eukaryotic versatility.</title>
        <authorList>
            <person name="Fritz-Laylin L.K."/>
            <person name="Prochnik S.E."/>
            <person name="Ginger M.L."/>
            <person name="Dacks J.B."/>
            <person name="Carpenter M.L."/>
            <person name="Field M.C."/>
            <person name="Kuo A."/>
            <person name="Paredez A."/>
            <person name="Chapman J."/>
            <person name="Pham J."/>
            <person name="Shu S."/>
            <person name="Neupane R."/>
            <person name="Cipriano M."/>
            <person name="Mancuso J."/>
            <person name="Tu H."/>
            <person name="Salamov A."/>
            <person name="Lindquist E."/>
            <person name="Shapiro H."/>
            <person name="Lucas S."/>
            <person name="Grigoriev I.V."/>
            <person name="Cande W.Z."/>
            <person name="Fulton C."/>
            <person name="Rokhsar D.S."/>
            <person name="Dawson S.C."/>
        </authorList>
    </citation>
    <scope>NUCLEOTIDE SEQUENCE [LARGE SCALE GENOMIC DNA]</scope>
    <source>
        <strain evidence="10 11">NEG-M</strain>
    </source>
</reference>
<evidence type="ECO:0000313" key="10">
    <source>
        <dbReference type="EMBL" id="EFC36828.1"/>
    </source>
</evidence>
<dbReference type="VEuPathDB" id="AmoebaDB:NAEGRDRAFT_61013"/>
<dbReference type="OMA" id="YGCATPK"/>
<dbReference type="GO" id="GO:0004488">
    <property type="term" value="F:methylenetetrahydrofolate dehydrogenase (NADP+) activity"/>
    <property type="evidence" value="ECO:0007669"/>
    <property type="project" value="InterPro"/>
</dbReference>
<keyword evidence="4" id="KW-0378">Hydrolase</keyword>
<dbReference type="PRINTS" id="PR00085">
    <property type="entry name" value="THFDHDRGNASE"/>
</dbReference>
<dbReference type="InterPro" id="IPR020631">
    <property type="entry name" value="THF_DH/CycHdrlase_NAD-bd_dom"/>
</dbReference>
<dbReference type="InterPro" id="IPR020630">
    <property type="entry name" value="THF_DH/CycHdrlase_cat_dom"/>
</dbReference>
<dbReference type="Gene3D" id="3.40.50.10860">
    <property type="entry name" value="Leucine Dehydrogenase, chain A, domain 1"/>
    <property type="match status" value="1"/>
</dbReference>
<dbReference type="InterPro" id="IPR000672">
    <property type="entry name" value="THF_DH/CycHdrlase"/>
</dbReference>
<dbReference type="PANTHER" id="PTHR48099:SF5">
    <property type="entry name" value="C-1-TETRAHYDROFOLATE SYNTHASE, CYTOPLASMIC"/>
    <property type="match status" value="1"/>
</dbReference>
<dbReference type="CDD" id="cd01080">
    <property type="entry name" value="NAD_bind_m-THF_DH_Cyclohyd"/>
    <property type="match status" value="1"/>
</dbReference>
<evidence type="ECO:0000256" key="5">
    <source>
        <dbReference type="ARBA" id="ARBA00022857"/>
    </source>
</evidence>
<feature type="domain" description="Tetrahydrofolate dehydrogenase/cyclohydrolase NAD(P)-binding" evidence="9">
    <location>
        <begin position="159"/>
        <end position="310"/>
    </location>
</feature>
<dbReference type="EMBL" id="GG738925">
    <property type="protein sequence ID" value="EFC36828.1"/>
    <property type="molecule type" value="Genomic_DNA"/>
</dbReference>
<dbReference type="SUPFAM" id="SSF51735">
    <property type="entry name" value="NAD(P)-binding Rossmann-fold domains"/>
    <property type="match status" value="1"/>
</dbReference>
<evidence type="ECO:0000256" key="7">
    <source>
        <dbReference type="ARBA" id="ARBA00023268"/>
    </source>
</evidence>
<dbReference type="Pfam" id="PF00763">
    <property type="entry name" value="THF_DHG_CYH"/>
    <property type="match status" value="1"/>
</dbReference>
<dbReference type="SUPFAM" id="SSF53223">
    <property type="entry name" value="Aminoacid dehydrogenase-like, N-terminal domain"/>
    <property type="match status" value="1"/>
</dbReference>
<proteinExistence type="inferred from homology"/>
<keyword evidence="7" id="KW-0511">Multifunctional enzyme</keyword>
<gene>
    <name evidence="10" type="ORF">NAEGRDRAFT_61013</name>
</gene>
<dbReference type="GO" id="GO:0004477">
    <property type="term" value="F:methenyltetrahydrofolate cyclohydrolase activity"/>
    <property type="evidence" value="ECO:0007669"/>
    <property type="project" value="TreeGrafter"/>
</dbReference>
<evidence type="ECO:0000313" key="11">
    <source>
        <dbReference type="Proteomes" id="UP000006671"/>
    </source>
</evidence>
<dbReference type="FunCoup" id="D2W298">
    <property type="interactions" value="326"/>
</dbReference>
<dbReference type="Proteomes" id="UP000006671">
    <property type="component" value="Unassembled WGS sequence"/>
</dbReference>
<dbReference type="InterPro" id="IPR046346">
    <property type="entry name" value="Aminoacid_DH-like_N_sf"/>
</dbReference>
<dbReference type="GO" id="GO:0005829">
    <property type="term" value="C:cytosol"/>
    <property type="evidence" value="ECO:0007669"/>
    <property type="project" value="TreeGrafter"/>
</dbReference>
<keyword evidence="5" id="KW-0521">NADP</keyword>
<dbReference type="OrthoDB" id="1845775at2759"/>
<keyword evidence="11" id="KW-1185">Reference proteome</keyword>
<keyword evidence="3" id="KW-0554">One-carbon metabolism</keyword>
<evidence type="ECO:0000256" key="1">
    <source>
        <dbReference type="ARBA" id="ARBA00004777"/>
    </source>
</evidence>
<dbReference type="GO" id="GO:0035999">
    <property type="term" value="P:tetrahydrofolate interconversion"/>
    <property type="evidence" value="ECO:0007669"/>
    <property type="project" value="TreeGrafter"/>
</dbReference>
<comment type="pathway">
    <text evidence="1">One-carbon metabolism; tetrahydrofolate interconversion.</text>
</comment>
<dbReference type="AlphaFoldDB" id="D2W298"/>
<comment type="subunit">
    <text evidence="2">Homodimer.</text>
</comment>
<dbReference type="RefSeq" id="XP_002669572.1">
    <property type="nucleotide sequence ID" value="XM_002669526.1"/>
</dbReference>
<dbReference type="GeneID" id="8862967"/>
<keyword evidence="6" id="KW-0560">Oxidoreductase</keyword>
<dbReference type="STRING" id="5762.D2W298"/>
<evidence type="ECO:0000256" key="4">
    <source>
        <dbReference type="ARBA" id="ARBA00022801"/>
    </source>
</evidence>
<feature type="domain" description="Tetrahydrofolate dehydrogenase/cyclohydrolase catalytic" evidence="8">
    <location>
        <begin position="13"/>
        <end position="134"/>
    </location>
</feature>
<dbReference type="eggNOG" id="KOG0089">
    <property type="taxonomic scope" value="Eukaryota"/>
</dbReference>